<dbReference type="InterPro" id="IPR001565">
    <property type="entry name" value="Synaptotagmin"/>
</dbReference>
<gene>
    <name evidence="6" type="primary">LOC100200241</name>
</gene>
<feature type="transmembrane region" description="Helical" evidence="3">
    <location>
        <begin position="276"/>
        <end position="297"/>
    </location>
</feature>
<feature type="transmembrane region" description="Helical" evidence="3">
    <location>
        <begin position="63"/>
        <end position="84"/>
    </location>
</feature>
<evidence type="ECO:0000259" key="4">
    <source>
        <dbReference type="PROSITE" id="PS50004"/>
    </source>
</evidence>
<dbReference type="Proteomes" id="UP001652625">
    <property type="component" value="Chromosome 02"/>
</dbReference>
<evidence type="ECO:0000313" key="6">
    <source>
        <dbReference type="RefSeq" id="XP_065645945.1"/>
    </source>
</evidence>
<keyword evidence="1" id="KW-0677">Repeat</keyword>
<evidence type="ECO:0000256" key="1">
    <source>
        <dbReference type="ARBA" id="ARBA00022737"/>
    </source>
</evidence>
<dbReference type="PANTHER" id="PTHR10024:SF227">
    <property type="entry name" value="SYNAPTOTAGMIN 1"/>
    <property type="match status" value="1"/>
</dbReference>
<sequence length="420" mass="48727">MSLFKPTHKQTLSPIPKETNKENDGVTFQMAYKKFFQFLIVTKKKFDAWLESNTLEPQTTLNIIWLFVFILFTTLCCFICRYCCKKKKKDKDFKDKLDLKQDHLFGPSYAERIRPKVEEIDYNIESTMFGDNATIKLAKIKFSLEFNFEENITKIIIYKCKDLPGMDKSGYSDPYVKGFLKLGNFKIKDFETKVIAMTHNPIFDETIIVDSVTYTDLSTSTLTLKVFDSNRLMRDQLIGEANILVKDINLTKGKVTEWKILAPELKVNKFSKDFKLGHICIGLGYAPNTSVLVVFVLCCQNIKAIFKKFSNPYVTVYFIQDGRKAKKRKTTIKRKNSNPSFNESFTFEVNTENIKETSLMFVVAHYEKDKRNKKPIEIIGQTIIGCLGKRQGIEHWKLMQQSPGKPVCVWHMLYPVLKPE</sequence>
<reference evidence="6" key="2">
    <citation type="submission" date="2025-08" db="UniProtKB">
        <authorList>
            <consortium name="RefSeq"/>
        </authorList>
    </citation>
    <scope>IDENTIFICATION</scope>
</reference>
<dbReference type="RefSeq" id="XP_065645945.1">
    <property type="nucleotide sequence ID" value="XM_065789873.1"/>
</dbReference>
<evidence type="ECO:0000313" key="5">
    <source>
        <dbReference type="Proteomes" id="UP001652625"/>
    </source>
</evidence>
<dbReference type="Pfam" id="PF00168">
    <property type="entry name" value="C2"/>
    <property type="match status" value="2"/>
</dbReference>
<feature type="domain" description="C2" evidence="4">
    <location>
        <begin position="275"/>
        <end position="411"/>
    </location>
</feature>
<keyword evidence="3" id="KW-0812">Transmembrane</keyword>
<proteinExistence type="predicted"/>
<dbReference type="CDD" id="cd00276">
    <property type="entry name" value="C2B_Synaptotagmin"/>
    <property type="match status" value="1"/>
</dbReference>
<dbReference type="GeneID" id="100200241"/>
<organism evidence="5 6">
    <name type="scientific">Hydra vulgaris</name>
    <name type="common">Hydra</name>
    <name type="synonym">Hydra attenuata</name>
    <dbReference type="NCBI Taxonomy" id="6087"/>
    <lineage>
        <taxon>Eukaryota</taxon>
        <taxon>Metazoa</taxon>
        <taxon>Cnidaria</taxon>
        <taxon>Hydrozoa</taxon>
        <taxon>Hydroidolina</taxon>
        <taxon>Anthoathecata</taxon>
        <taxon>Aplanulata</taxon>
        <taxon>Hydridae</taxon>
        <taxon>Hydra</taxon>
    </lineage>
</organism>
<dbReference type="InterPro" id="IPR035892">
    <property type="entry name" value="C2_domain_sf"/>
</dbReference>
<dbReference type="InterPro" id="IPR000008">
    <property type="entry name" value="C2_dom"/>
</dbReference>
<dbReference type="PROSITE" id="PS50004">
    <property type="entry name" value="C2"/>
    <property type="match status" value="2"/>
</dbReference>
<keyword evidence="5" id="KW-1185">Reference proteome</keyword>
<dbReference type="PANTHER" id="PTHR10024">
    <property type="entry name" value="SYNAPTOTAGMIN"/>
    <property type="match status" value="1"/>
</dbReference>
<name>A0ABM4BAJ7_HYDVU</name>
<evidence type="ECO:0000256" key="2">
    <source>
        <dbReference type="SAM" id="MobiDB-lite"/>
    </source>
</evidence>
<protein>
    <submittedName>
        <fullName evidence="6">Synaptotagmin-1 isoform X2</fullName>
    </submittedName>
</protein>
<dbReference type="SUPFAM" id="SSF49562">
    <property type="entry name" value="C2 domain (Calcium/lipid-binding domain, CaLB)"/>
    <property type="match status" value="2"/>
</dbReference>
<dbReference type="PRINTS" id="PR00399">
    <property type="entry name" value="SYNAPTOTAGMN"/>
</dbReference>
<accession>A0ABM4BAJ7</accession>
<feature type="domain" description="C2" evidence="4">
    <location>
        <begin position="136"/>
        <end position="259"/>
    </location>
</feature>
<reference evidence="5" key="1">
    <citation type="submission" date="2025-05" db="UniProtKB">
        <authorList>
            <consortium name="RefSeq"/>
        </authorList>
    </citation>
    <scope>NUCLEOTIDE SEQUENCE [LARGE SCALE GENOMIC DNA]</scope>
</reference>
<dbReference type="Gene3D" id="2.60.40.150">
    <property type="entry name" value="C2 domain"/>
    <property type="match status" value="2"/>
</dbReference>
<feature type="region of interest" description="Disordered" evidence="2">
    <location>
        <begin position="1"/>
        <end position="20"/>
    </location>
</feature>
<keyword evidence="3" id="KW-1133">Transmembrane helix</keyword>
<dbReference type="SMART" id="SM00239">
    <property type="entry name" value="C2"/>
    <property type="match status" value="2"/>
</dbReference>
<evidence type="ECO:0000256" key="3">
    <source>
        <dbReference type="SAM" id="Phobius"/>
    </source>
</evidence>
<keyword evidence="3" id="KW-0472">Membrane</keyword>